<dbReference type="InterPro" id="IPR011050">
    <property type="entry name" value="Pectin_lyase_fold/virulence"/>
</dbReference>
<evidence type="ECO:0000256" key="4">
    <source>
        <dbReference type="RuleBase" id="RU361169"/>
    </source>
</evidence>
<dbReference type="WBParaSite" id="ACRNAN_scaffold458.g19898.t1">
    <property type="protein sequence ID" value="ACRNAN_scaffold458.g19898.t1"/>
    <property type="gene ID" value="ACRNAN_scaffold458.g19898"/>
</dbReference>
<dbReference type="InterPro" id="IPR051801">
    <property type="entry name" value="GH28_Enzymes"/>
</dbReference>
<dbReference type="GO" id="GO:0004650">
    <property type="term" value="F:polygalacturonase activity"/>
    <property type="evidence" value="ECO:0007669"/>
    <property type="project" value="InterPro"/>
</dbReference>
<dbReference type="PANTHER" id="PTHR31339">
    <property type="entry name" value="PECTIN LYASE-RELATED"/>
    <property type="match status" value="1"/>
</dbReference>
<sequence length="213" mass="23651">MFMCTTLVSQHRPIRTIQMGLILIAVTTENVIVQDMIVGTTHGLSVGSEMSGGVRNVTFQNIIMNGSGAGPRIKSERGRGGTVQDITYTNLTLYNVDTAVYITMNYHTNPQTNETGTPKFVNININNIYADKSSNSWYLDGLPESLINNTFFSNMNFTNTKNLIEKCDNIIGICDNSTVSPYCPSCIQAEPCVDMNNECSQYLTQCNNPKYRE</sequence>
<keyword evidence="5" id="KW-1185">Reference proteome</keyword>
<evidence type="ECO:0000256" key="1">
    <source>
        <dbReference type="ARBA" id="ARBA00008834"/>
    </source>
</evidence>
<dbReference type="Gene3D" id="2.160.20.10">
    <property type="entry name" value="Single-stranded right-handed beta-helix, Pectin lyase-like"/>
    <property type="match status" value="1"/>
</dbReference>
<dbReference type="InterPro" id="IPR012334">
    <property type="entry name" value="Pectin_lyas_fold"/>
</dbReference>
<organism evidence="5 6">
    <name type="scientific">Acrobeloides nanus</name>
    <dbReference type="NCBI Taxonomy" id="290746"/>
    <lineage>
        <taxon>Eukaryota</taxon>
        <taxon>Metazoa</taxon>
        <taxon>Ecdysozoa</taxon>
        <taxon>Nematoda</taxon>
        <taxon>Chromadorea</taxon>
        <taxon>Rhabditida</taxon>
        <taxon>Tylenchina</taxon>
        <taxon>Cephalobomorpha</taxon>
        <taxon>Cephaloboidea</taxon>
        <taxon>Cephalobidae</taxon>
        <taxon>Acrobeloides</taxon>
    </lineage>
</organism>
<reference evidence="6" key="1">
    <citation type="submission" date="2022-11" db="UniProtKB">
        <authorList>
            <consortium name="WormBaseParasite"/>
        </authorList>
    </citation>
    <scope>IDENTIFICATION</scope>
</reference>
<name>A0A914DYF2_9BILA</name>
<keyword evidence="2 4" id="KW-0378">Hydrolase</keyword>
<evidence type="ECO:0000256" key="2">
    <source>
        <dbReference type="ARBA" id="ARBA00022801"/>
    </source>
</evidence>
<dbReference type="PANTHER" id="PTHR31339:SF9">
    <property type="entry name" value="PLASMIN AND FIBRONECTIN-BINDING PROTEIN A"/>
    <property type="match status" value="1"/>
</dbReference>
<evidence type="ECO:0000256" key="3">
    <source>
        <dbReference type="ARBA" id="ARBA00023295"/>
    </source>
</evidence>
<dbReference type="SUPFAM" id="SSF51126">
    <property type="entry name" value="Pectin lyase-like"/>
    <property type="match status" value="1"/>
</dbReference>
<dbReference type="Pfam" id="PF00295">
    <property type="entry name" value="Glyco_hydro_28"/>
    <property type="match status" value="1"/>
</dbReference>
<proteinExistence type="inferred from homology"/>
<keyword evidence="3 4" id="KW-0326">Glycosidase</keyword>
<accession>A0A914DYF2</accession>
<dbReference type="GO" id="GO:0005975">
    <property type="term" value="P:carbohydrate metabolic process"/>
    <property type="evidence" value="ECO:0007669"/>
    <property type="project" value="InterPro"/>
</dbReference>
<dbReference type="Proteomes" id="UP000887540">
    <property type="component" value="Unplaced"/>
</dbReference>
<evidence type="ECO:0000313" key="5">
    <source>
        <dbReference type="Proteomes" id="UP000887540"/>
    </source>
</evidence>
<dbReference type="InterPro" id="IPR000743">
    <property type="entry name" value="Glyco_hydro_28"/>
</dbReference>
<evidence type="ECO:0000313" key="6">
    <source>
        <dbReference type="WBParaSite" id="ACRNAN_scaffold458.g19898.t1"/>
    </source>
</evidence>
<dbReference type="AlphaFoldDB" id="A0A914DYF2"/>
<comment type="similarity">
    <text evidence="1 4">Belongs to the glycosyl hydrolase 28 family.</text>
</comment>
<protein>
    <submittedName>
        <fullName evidence="6">Uncharacterized protein</fullName>
    </submittedName>
</protein>